<dbReference type="Gene3D" id="3.40.50.1460">
    <property type="match status" value="1"/>
</dbReference>
<accession>A0A9W7CRB4</accession>
<feature type="region of interest" description="Disordered" evidence="1">
    <location>
        <begin position="69"/>
        <end position="94"/>
    </location>
</feature>
<reference evidence="2" key="1">
    <citation type="submission" date="2023-04" db="EMBL/GenBank/DDBJ databases">
        <title>Phytophthora fragariaefolia NBRC 109709.</title>
        <authorList>
            <person name="Ichikawa N."/>
            <person name="Sato H."/>
            <person name="Tonouchi N."/>
        </authorList>
    </citation>
    <scope>NUCLEOTIDE SEQUENCE</scope>
    <source>
        <strain evidence="2">NBRC 109709</strain>
    </source>
</reference>
<dbReference type="Proteomes" id="UP001165121">
    <property type="component" value="Unassembled WGS sequence"/>
</dbReference>
<gene>
    <name evidence="2" type="ORF">Pfra01_000941700</name>
</gene>
<evidence type="ECO:0000256" key="1">
    <source>
        <dbReference type="SAM" id="MobiDB-lite"/>
    </source>
</evidence>
<evidence type="ECO:0000313" key="3">
    <source>
        <dbReference type="Proteomes" id="UP001165121"/>
    </source>
</evidence>
<protein>
    <submittedName>
        <fullName evidence="2">Unnamed protein product</fullName>
    </submittedName>
</protein>
<sequence length="135" mass="14249">MWAAGSYNEIFFMVDTCQAGSLSNALESPKVVTIDILGRSINEVPITDFLGSMLDVHLHSDDEAYPIEATPTIANPSPETSTTGETSDVLDASSQRGVGGTLPPAYVQSFQFTEKFLAGAVAAVICAVFVTMKGV</sequence>
<dbReference type="EMBL" id="BSXT01000873">
    <property type="protein sequence ID" value="GMF35506.1"/>
    <property type="molecule type" value="Genomic_DNA"/>
</dbReference>
<feature type="compositionally biased region" description="Low complexity" evidence="1">
    <location>
        <begin position="76"/>
        <end position="87"/>
    </location>
</feature>
<organism evidence="2 3">
    <name type="scientific">Phytophthora fragariaefolia</name>
    <dbReference type="NCBI Taxonomy" id="1490495"/>
    <lineage>
        <taxon>Eukaryota</taxon>
        <taxon>Sar</taxon>
        <taxon>Stramenopiles</taxon>
        <taxon>Oomycota</taxon>
        <taxon>Peronosporomycetes</taxon>
        <taxon>Peronosporales</taxon>
        <taxon>Peronosporaceae</taxon>
        <taxon>Phytophthora</taxon>
    </lineage>
</organism>
<keyword evidence="3" id="KW-1185">Reference proteome</keyword>
<comment type="caution">
    <text evidence="2">The sequence shown here is derived from an EMBL/GenBank/DDBJ whole genome shotgun (WGS) entry which is preliminary data.</text>
</comment>
<dbReference type="OrthoDB" id="192611at2759"/>
<proteinExistence type="predicted"/>
<dbReference type="AlphaFoldDB" id="A0A9W7CRB4"/>
<evidence type="ECO:0000313" key="2">
    <source>
        <dbReference type="EMBL" id="GMF35506.1"/>
    </source>
</evidence>
<name>A0A9W7CRB4_9STRA</name>